<evidence type="ECO:0000256" key="3">
    <source>
        <dbReference type="ARBA" id="ARBA00022750"/>
    </source>
</evidence>
<accession>A0AAN6Q6Q7</accession>
<dbReference type="PANTHER" id="PTHR47966">
    <property type="entry name" value="BETA-SITE APP-CLEAVING ENZYME, ISOFORM A-RELATED"/>
    <property type="match status" value="1"/>
</dbReference>
<dbReference type="InterPro" id="IPR001461">
    <property type="entry name" value="Aspartic_peptidase_A1"/>
</dbReference>
<feature type="domain" description="Peptidase A1" evidence="6">
    <location>
        <begin position="105"/>
        <end position="420"/>
    </location>
</feature>
<gene>
    <name evidence="7" type="ORF">N658DRAFT_504218</name>
</gene>
<dbReference type="PRINTS" id="PR00792">
    <property type="entry name" value="PEPSIN"/>
</dbReference>
<evidence type="ECO:0000256" key="2">
    <source>
        <dbReference type="ARBA" id="ARBA00022670"/>
    </source>
</evidence>
<dbReference type="CDD" id="cd06097">
    <property type="entry name" value="Aspergillopepsin_like"/>
    <property type="match status" value="1"/>
</dbReference>
<dbReference type="Pfam" id="PF00026">
    <property type="entry name" value="Asp"/>
    <property type="match status" value="1"/>
</dbReference>
<dbReference type="Proteomes" id="UP001305647">
    <property type="component" value="Unassembled WGS sequence"/>
</dbReference>
<keyword evidence="3" id="KW-0064">Aspartyl protease</keyword>
<feature type="active site" evidence="5">
    <location>
        <position position="123"/>
    </location>
</feature>
<comment type="caution">
    <text evidence="7">The sequence shown here is derived from an EMBL/GenBank/DDBJ whole genome shotgun (WGS) entry which is preliminary data.</text>
</comment>
<dbReference type="PANTHER" id="PTHR47966:SF1">
    <property type="entry name" value="ASPARTYL PROTEINASE"/>
    <property type="match status" value="1"/>
</dbReference>
<dbReference type="GO" id="GO:0004190">
    <property type="term" value="F:aspartic-type endopeptidase activity"/>
    <property type="evidence" value="ECO:0007669"/>
    <property type="project" value="UniProtKB-KW"/>
</dbReference>
<dbReference type="InterPro" id="IPR033121">
    <property type="entry name" value="PEPTIDASE_A1"/>
</dbReference>
<proteinExistence type="inferred from homology"/>
<protein>
    <submittedName>
        <fullName evidence="7">Acid protease</fullName>
    </submittedName>
</protein>
<keyword evidence="2 7" id="KW-0645">Protease</keyword>
<keyword evidence="8" id="KW-1185">Reference proteome</keyword>
<name>A0AAN6Q6Q7_9PEZI</name>
<dbReference type="InterPro" id="IPR021109">
    <property type="entry name" value="Peptidase_aspartic_dom_sf"/>
</dbReference>
<evidence type="ECO:0000256" key="5">
    <source>
        <dbReference type="PIRSR" id="PIRSR601461-1"/>
    </source>
</evidence>
<dbReference type="SUPFAM" id="SSF50630">
    <property type="entry name" value="Acid proteases"/>
    <property type="match status" value="1"/>
</dbReference>
<evidence type="ECO:0000256" key="4">
    <source>
        <dbReference type="ARBA" id="ARBA00022801"/>
    </source>
</evidence>
<sequence>MAKMFEQQEKLRGELGLQKIKATPNSKYQRHGTKSYVSAMKRFGFQPTKPGPYFQKYAEADGATSGKAAPGVKRGHVWEGTLKKVKDEEKPGQVTAQDVQNDTEYLCEVSIGTEPQKVMLDFDTGSADLWVNPKSFDPKKSSTFKASETKTWHIQYGDGSSASGTVGTDLLRVGGLVVEEQAIGVATDMSVEFAQETNMDGLLGLAFGKINTIRSNGEADPQPTMVENMIAQEDIPKNSSLFTSALYSSRDLTEQSFYTFGWIDQDLVEEAGEDIHWTNVNASQGFWMFKSNKASLNGKVLSLPGNKAIADTGTTLALVSDSVCEALYAQIPGAEYSEEYQGYTIPKDVKVEDLPELSIAVGGRLFTLQKPDLLFAMADDKVWYGGVQSRGENPFDILGASFLKSIYAIWDLGHKRFGAVPKLEKDVSKSAGQKLIAAGVSLVAMEDPSLN</sequence>
<organism evidence="7 8">
    <name type="scientific">Parathielavia hyrcaniae</name>
    <dbReference type="NCBI Taxonomy" id="113614"/>
    <lineage>
        <taxon>Eukaryota</taxon>
        <taxon>Fungi</taxon>
        <taxon>Dikarya</taxon>
        <taxon>Ascomycota</taxon>
        <taxon>Pezizomycotina</taxon>
        <taxon>Sordariomycetes</taxon>
        <taxon>Sordariomycetidae</taxon>
        <taxon>Sordariales</taxon>
        <taxon>Chaetomiaceae</taxon>
        <taxon>Parathielavia</taxon>
    </lineage>
</organism>
<comment type="similarity">
    <text evidence="1">Belongs to the peptidase A1 family.</text>
</comment>
<dbReference type="GO" id="GO:0006508">
    <property type="term" value="P:proteolysis"/>
    <property type="evidence" value="ECO:0007669"/>
    <property type="project" value="UniProtKB-KW"/>
</dbReference>
<dbReference type="PROSITE" id="PS51767">
    <property type="entry name" value="PEPTIDASE_A1"/>
    <property type="match status" value="1"/>
</dbReference>
<dbReference type="InterPro" id="IPR034163">
    <property type="entry name" value="Aspergillopepsin-like_cat_dom"/>
</dbReference>
<evidence type="ECO:0000256" key="1">
    <source>
        <dbReference type="ARBA" id="ARBA00007447"/>
    </source>
</evidence>
<evidence type="ECO:0000313" key="8">
    <source>
        <dbReference type="Proteomes" id="UP001305647"/>
    </source>
</evidence>
<keyword evidence="4" id="KW-0378">Hydrolase</keyword>
<dbReference type="AlphaFoldDB" id="A0AAN6Q6Q7"/>
<evidence type="ECO:0000313" key="7">
    <source>
        <dbReference type="EMBL" id="KAK4104613.1"/>
    </source>
</evidence>
<dbReference type="EMBL" id="MU863626">
    <property type="protein sequence ID" value="KAK4104613.1"/>
    <property type="molecule type" value="Genomic_DNA"/>
</dbReference>
<reference evidence="7" key="2">
    <citation type="submission" date="2023-05" db="EMBL/GenBank/DDBJ databases">
        <authorList>
            <consortium name="Lawrence Berkeley National Laboratory"/>
            <person name="Steindorff A."/>
            <person name="Hensen N."/>
            <person name="Bonometti L."/>
            <person name="Westerberg I."/>
            <person name="Brannstrom I.O."/>
            <person name="Guillou S."/>
            <person name="Cros-Aarteil S."/>
            <person name="Calhoun S."/>
            <person name="Haridas S."/>
            <person name="Kuo A."/>
            <person name="Mondo S."/>
            <person name="Pangilinan J."/>
            <person name="Riley R."/>
            <person name="Labutti K."/>
            <person name="Andreopoulos B."/>
            <person name="Lipzen A."/>
            <person name="Chen C."/>
            <person name="Yanf M."/>
            <person name="Daum C."/>
            <person name="Ng V."/>
            <person name="Clum A."/>
            <person name="Ohm R."/>
            <person name="Martin F."/>
            <person name="Silar P."/>
            <person name="Natvig D."/>
            <person name="Lalanne C."/>
            <person name="Gautier V."/>
            <person name="Ament-Velasquez S.L."/>
            <person name="Kruys A."/>
            <person name="Hutchinson M.I."/>
            <person name="Powell A.J."/>
            <person name="Barry K."/>
            <person name="Miller A.N."/>
            <person name="Grigoriev I.V."/>
            <person name="Debuchy R."/>
            <person name="Gladieux P."/>
            <person name="Thoren M.H."/>
            <person name="Johannesson H."/>
        </authorList>
    </citation>
    <scope>NUCLEOTIDE SEQUENCE</scope>
    <source>
        <strain evidence="7">CBS 757.83</strain>
    </source>
</reference>
<evidence type="ECO:0000259" key="6">
    <source>
        <dbReference type="PROSITE" id="PS51767"/>
    </source>
</evidence>
<reference evidence="7" key="1">
    <citation type="journal article" date="2023" name="Mol. Phylogenet. Evol.">
        <title>Genome-scale phylogeny and comparative genomics of the fungal order Sordariales.</title>
        <authorList>
            <person name="Hensen N."/>
            <person name="Bonometti L."/>
            <person name="Westerberg I."/>
            <person name="Brannstrom I.O."/>
            <person name="Guillou S."/>
            <person name="Cros-Aarteil S."/>
            <person name="Calhoun S."/>
            <person name="Haridas S."/>
            <person name="Kuo A."/>
            <person name="Mondo S."/>
            <person name="Pangilinan J."/>
            <person name="Riley R."/>
            <person name="LaButti K."/>
            <person name="Andreopoulos B."/>
            <person name="Lipzen A."/>
            <person name="Chen C."/>
            <person name="Yan M."/>
            <person name="Daum C."/>
            <person name="Ng V."/>
            <person name="Clum A."/>
            <person name="Steindorff A."/>
            <person name="Ohm R.A."/>
            <person name="Martin F."/>
            <person name="Silar P."/>
            <person name="Natvig D.O."/>
            <person name="Lalanne C."/>
            <person name="Gautier V."/>
            <person name="Ament-Velasquez S.L."/>
            <person name="Kruys A."/>
            <person name="Hutchinson M.I."/>
            <person name="Powell A.J."/>
            <person name="Barry K."/>
            <person name="Miller A.N."/>
            <person name="Grigoriev I.V."/>
            <person name="Debuchy R."/>
            <person name="Gladieux P."/>
            <person name="Hiltunen Thoren M."/>
            <person name="Johannesson H."/>
        </authorList>
    </citation>
    <scope>NUCLEOTIDE SEQUENCE</scope>
    <source>
        <strain evidence="7">CBS 757.83</strain>
    </source>
</reference>
<feature type="active site" evidence="5">
    <location>
        <position position="311"/>
    </location>
</feature>
<dbReference type="Gene3D" id="2.40.70.10">
    <property type="entry name" value="Acid Proteases"/>
    <property type="match status" value="2"/>
</dbReference>